<dbReference type="InterPro" id="IPR002197">
    <property type="entry name" value="HTH_Fis"/>
</dbReference>
<dbReference type="InterPro" id="IPR029016">
    <property type="entry name" value="GAF-like_dom_sf"/>
</dbReference>
<proteinExistence type="predicted"/>
<dbReference type="InterPro" id="IPR003018">
    <property type="entry name" value="GAF"/>
</dbReference>
<evidence type="ECO:0008006" key="5">
    <source>
        <dbReference type="Google" id="ProtNLM"/>
    </source>
</evidence>
<dbReference type="SUPFAM" id="SSF55781">
    <property type="entry name" value="GAF domain-like"/>
    <property type="match status" value="1"/>
</dbReference>
<dbReference type="RefSeq" id="WP_176612175.1">
    <property type="nucleotide sequence ID" value="NZ_JABXXR010000003.1"/>
</dbReference>
<dbReference type="GO" id="GO:0043565">
    <property type="term" value="F:sequence-specific DNA binding"/>
    <property type="evidence" value="ECO:0007669"/>
    <property type="project" value="InterPro"/>
</dbReference>
<feature type="domain" description="GAF" evidence="1">
    <location>
        <begin position="65"/>
        <end position="182"/>
    </location>
</feature>
<evidence type="ECO:0000313" key="4">
    <source>
        <dbReference type="Proteomes" id="UP000585665"/>
    </source>
</evidence>
<gene>
    <name evidence="3" type="ORF">HUK82_01075</name>
</gene>
<evidence type="ECO:0000259" key="2">
    <source>
        <dbReference type="Pfam" id="PF02954"/>
    </source>
</evidence>
<dbReference type="Gene3D" id="3.30.450.40">
    <property type="match status" value="1"/>
</dbReference>
<dbReference type="SUPFAM" id="SSF46689">
    <property type="entry name" value="Homeodomain-like"/>
    <property type="match status" value="1"/>
</dbReference>
<dbReference type="Pfam" id="PF01590">
    <property type="entry name" value="GAF"/>
    <property type="match status" value="1"/>
</dbReference>
<accession>A0A850P5E0</accession>
<evidence type="ECO:0000259" key="1">
    <source>
        <dbReference type="Pfam" id="PF01590"/>
    </source>
</evidence>
<dbReference type="PRINTS" id="PR01590">
    <property type="entry name" value="HTHFIS"/>
</dbReference>
<feature type="domain" description="DNA binding HTH" evidence="2">
    <location>
        <begin position="266"/>
        <end position="304"/>
    </location>
</feature>
<name>A0A850P5E0_9PROT</name>
<dbReference type="Pfam" id="PF02954">
    <property type="entry name" value="HTH_8"/>
    <property type="match status" value="1"/>
</dbReference>
<reference evidence="3 4" key="1">
    <citation type="submission" date="2020-06" db="EMBL/GenBank/DDBJ databases">
        <title>Description of novel acetic acid bacteria.</title>
        <authorList>
            <person name="Sombolestani A."/>
        </authorList>
    </citation>
    <scope>NUCLEOTIDE SEQUENCE [LARGE SCALE GENOMIC DNA]</scope>
    <source>
        <strain evidence="3 4">LMG 27010</strain>
    </source>
</reference>
<dbReference type="Proteomes" id="UP000585665">
    <property type="component" value="Unassembled WGS sequence"/>
</dbReference>
<dbReference type="EMBL" id="JABXXR010000003">
    <property type="protein sequence ID" value="NVN39158.1"/>
    <property type="molecule type" value="Genomic_DNA"/>
</dbReference>
<organism evidence="3 4">
    <name type="scientific">Ameyamaea chiangmaiensis</name>
    <dbReference type="NCBI Taxonomy" id="442969"/>
    <lineage>
        <taxon>Bacteria</taxon>
        <taxon>Pseudomonadati</taxon>
        <taxon>Pseudomonadota</taxon>
        <taxon>Alphaproteobacteria</taxon>
        <taxon>Acetobacterales</taxon>
        <taxon>Acetobacteraceae</taxon>
        <taxon>Ameyamaea</taxon>
    </lineage>
</organism>
<keyword evidence="4" id="KW-1185">Reference proteome</keyword>
<protein>
    <recommendedName>
        <fullName evidence="5">Transcriptional regulator</fullName>
    </recommendedName>
</protein>
<dbReference type="Gene3D" id="1.10.10.60">
    <property type="entry name" value="Homeodomain-like"/>
    <property type="match status" value="1"/>
</dbReference>
<dbReference type="AlphaFoldDB" id="A0A850P5E0"/>
<comment type="caution">
    <text evidence="3">The sequence shown here is derived from an EMBL/GenBank/DDBJ whole genome shotgun (WGS) entry which is preliminary data.</text>
</comment>
<dbReference type="InterPro" id="IPR009057">
    <property type="entry name" value="Homeodomain-like_sf"/>
</dbReference>
<evidence type="ECO:0000313" key="3">
    <source>
        <dbReference type="EMBL" id="NVN39158.1"/>
    </source>
</evidence>
<sequence length="311" mass="33510">MSATLHTHTSRSPANAFLASSWQRCESRYHLDPSTRKITDLLSSHEVRYLCDRAGPLLSAALPEMQRLITMVGDMGFTVLLADPHGVVIARQSSAQTERGCRKWHLWTGGVWDEATEGTNGVGTCLAEEKAALVVGREHWRWSFHALTCLAVPLYDAQGRLVGALDISAMGVELPPGCLKLLLDSLSQAARRIEMRLFRACYDTHMLVMIGEESGSSAPVLAIEHGGRVNGATFAARQFMGWGRDGAPLPDSAFAPEPGQANASFDDAERQVVRTALAATQGNVTAASRALGISRATLHRKIRALGLGAPS</sequence>